<dbReference type="Proteomes" id="UP000541033">
    <property type="component" value="Unassembled WGS sequence"/>
</dbReference>
<evidence type="ECO:0000313" key="13">
    <source>
        <dbReference type="EMBL" id="NIH53631.1"/>
    </source>
</evidence>
<dbReference type="InterPro" id="IPR002043">
    <property type="entry name" value="UDG_fam1"/>
</dbReference>
<name>A0A7X5TSM1_9MICO</name>
<evidence type="ECO:0000256" key="8">
    <source>
        <dbReference type="ARBA" id="ARBA00022801"/>
    </source>
</evidence>
<evidence type="ECO:0000256" key="6">
    <source>
        <dbReference type="ARBA" id="ARBA00022490"/>
    </source>
</evidence>
<dbReference type="PROSITE" id="PS00130">
    <property type="entry name" value="U_DNA_GLYCOSYLASE"/>
    <property type="match status" value="1"/>
</dbReference>
<dbReference type="SMART" id="SM00986">
    <property type="entry name" value="UDG"/>
    <property type="match status" value="1"/>
</dbReference>
<organism evidence="13 14">
    <name type="scientific">Lysinibacter cavernae</name>
    <dbReference type="NCBI Taxonomy" id="1640652"/>
    <lineage>
        <taxon>Bacteria</taxon>
        <taxon>Bacillati</taxon>
        <taxon>Actinomycetota</taxon>
        <taxon>Actinomycetes</taxon>
        <taxon>Micrococcales</taxon>
        <taxon>Microbacteriaceae</taxon>
        <taxon>Lysinibacter</taxon>
    </lineage>
</organism>
<dbReference type="InterPro" id="IPR018085">
    <property type="entry name" value="Ura-DNA_Glyclase_AS"/>
</dbReference>
<dbReference type="Pfam" id="PF03167">
    <property type="entry name" value="UDG"/>
    <property type="match status" value="1"/>
</dbReference>
<evidence type="ECO:0000256" key="1">
    <source>
        <dbReference type="ARBA" id="ARBA00001400"/>
    </source>
</evidence>
<accession>A0A7X5TSM1</accession>
<dbReference type="InterPro" id="IPR005122">
    <property type="entry name" value="Uracil-DNA_glycosylase-like"/>
</dbReference>
<evidence type="ECO:0000256" key="4">
    <source>
        <dbReference type="ARBA" id="ARBA00008184"/>
    </source>
</evidence>
<comment type="function">
    <text evidence="2 10">Excises uracil residues from the DNA which can arise as a result of misincorporation of dUMP residues by DNA polymerase or due to deamination of cytosine.</text>
</comment>
<dbReference type="SUPFAM" id="SSF52141">
    <property type="entry name" value="Uracil-DNA glycosylase-like"/>
    <property type="match status" value="1"/>
</dbReference>
<evidence type="ECO:0000313" key="14">
    <source>
        <dbReference type="Proteomes" id="UP000541033"/>
    </source>
</evidence>
<keyword evidence="14" id="KW-1185">Reference proteome</keyword>
<evidence type="ECO:0000256" key="5">
    <source>
        <dbReference type="ARBA" id="ARBA00012030"/>
    </source>
</evidence>
<evidence type="ECO:0000256" key="10">
    <source>
        <dbReference type="HAMAP-Rule" id="MF_00148"/>
    </source>
</evidence>
<feature type="domain" description="Uracil-DNA glycosylase-like" evidence="12">
    <location>
        <begin position="59"/>
        <end position="218"/>
    </location>
</feature>
<dbReference type="CDD" id="cd10027">
    <property type="entry name" value="UDG-F1-like"/>
    <property type="match status" value="1"/>
</dbReference>
<keyword evidence="9 10" id="KW-0234">DNA repair</keyword>
<dbReference type="NCBIfam" id="NF003588">
    <property type="entry name" value="PRK05254.1-1"/>
    <property type="match status" value="1"/>
</dbReference>
<dbReference type="GO" id="GO:0097510">
    <property type="term" value="P:base-excision repair, AP site formation via deaminated base removal"/>
    <property type="evidence" value="ECO:0007669"/>
    <property type="project" value="TreeGrafter"/>
</dbReference>
<evidence type="ECO:0000256" key="2">
    <source>
        <dbReference type="ARBA" id="ARBA00002631"/>
    </source>
</evidence>
<comment type="catalytic activity">
    <reaction evidence="1 10">
        <text>Hydrolyzes single-stranded DNA or mismatched double-stranded DNA and polynucleotides, releasing free uracil.</text>
        <dbReference type="EC" id="3.2.2.27"/>
    </reaction>
</comment>
<dbReference type="Gene3D" id="3.40.470.10">
    <property type="entry name" value="Uracil-DNA glycosylase-like domain"/>
    <property type="match status" value="1"/>
</dbReference>
<evidence type="ECO:0000256" key="3">
    <source>
        <dbReference type="ARBA" id="ARBA00004496"/>
    </source>
</evidence>
<keyword evidence="8 10" id="KW-0378">Hydrolase</keyword>
<gene>
    <name evidence="10" type="primary">ung</name>
    <name evidence="13" type="ORF">FHX76_001499</name>
</gene>
<dbReference type="SMART" id="SM00987">
    <property type="entry name" value="UreE_C"/>
    <property type="match status" value="1"/>
</dbReference>
<dbReference type="GO" id="GO:0005737">
    <property type="term" value="C:cytoplasm"/>
    <property type="evidence" value="ECO:0007669"/>
    <property type="project" value="UniProtKB-SubCell"/>
</dbReference>
<sequence length="238" mass="25252">MPHGFTLDELVRSGRIAPDWGVALAPVAAQIAEVGTFLDGELADGREVLPARDNIFRAFASPLAGVRVLIVGQDPYPTPGHPIGLSFAVDRDVRPLPRSLNNIYKELASDLGIAPASHGDLTEWSDAGVMLLNRVLTVRAGEAASHRGKGWEAITEHAIRALASRGEPLVAILWGKDAGNLAPLLGDVPSILSAHPSPLSASRGFFGSRPFSRANTALEAQGADPLDWQLTDETCSLF</sequence>
<evidence type="ECO:0000256" key="7">
    <source>
        <dbReference type="ARBA" id="ARBA00022763"/>
    </source>
</evidence>
<dbReference type="InterPro" id="IPR036895">
    <property type="entry name" value="Uracil-DNA_glycosylase-like_sf"/>
</dbReference>
<dbReference type="NCBIfam" id="NF003592">
    <property type="entry name" value="PRK05254.1-5"/>
    <property type="match status" value="1"/>
</dbReference>
<comment type="caution">
    <text evidence="13">The sequence shown here is derived from an EMBL/GenBank/DDBJ whole genome shotgun (WGS) entry which is preliminary data.</text>
</comment>
<proteinExistence type="inferred from homology"/>
<comment type="similarity">
    <text evidence="4 10">Belongs to the uracil-DNA glycosylase (UDG) superfamily. UNG family.</text>
</comment>
<comment type="subcellular location">
    <subcellularLocation>
        <location evidence="3 10">Cytoplasm</location>
    </subcellularLocation>
</comment>
<dbReference type="PANTHER" id="PTHR11264">
    <property type="entry name" value="URACIL-DNA GLYCOSYLASE"/>
    <property type="match status" value="1"/>
</dbReference>
<dbReference type="AlphaFoldDB" id="A0A7X5TSM1"/>
<feature type="active site" description="Proton acceptor" evidence="10 11">
    <location>
        <position position="74"/>
    </location>
</feature>
<evidence type="ECO:0000256" key="11">
    <source>
        <dbReference type="PROSITE-ProRule" id="PRU10072"/>
    </source>
</evidence>
<dbReference type="FunFam" id="3.40.470.10:FF:000006">
    <property type="entry name" value="Uracil-DNA glycosylase"/>
    <property type="match status" value="1"/>
</dbReference>
<evidence type="ECO:0000259" key="12">
    <source>
        <dbReference type="SMART" id="SM00986"/>
    </source>
</evidence>
<protein>
    <recommendedName>
        <fullName evidence="5 10">Uracil-DNA glycosylase</fullName>
        <shortName evidence="10">UDG</shortName>
        <ecNumber evidence="5 10">3.2.2.27</ecNumber>
    </recommendedName>
</protein>
<keyword evidence="6 10" id="KW-0963">Cytoplasm</keyword>
<keyword evidence="13" id="KW-0326">Glycosidase</keyword>
<dbReference type="EMBL" id="JAAMOX010000001">
    <property type="protein sequence ID" value="NIH53631.1"/>
    <property type="molecule type" value="Genomic_DNA"/>
</dbReference>
<dbReference type="GO" id="GO:0004844">
    <property type="term" value="F:uracil DNA N-glycosylase activity"/>
    <property type="evidence" value="ECO:0007669"/>
    <property type="project" value="UniProtKB-UniRule"/>
</dbReference>
<dbReference type="RefSeq" id="WP_167149403.1">
    <property type="nucleotide sequence ID" value="NZ_JAAMOX010000001.1"/>
</dbReference>
<reference evidence="13 14" key="1">
    <citation type="submission" date="2020-02" db="EMBL/GenBank/DDBJ databases">
        <title>Sequencing the genomes of 1000 actinobacteria strains.</title>
        <authorList>
            <person name="Klenk H.-P."/>
        </authorList>
    </citation>
    <scope>NUCLEOTIDE SEQUENCE [LARGE SCALE GENOMIC DNA]</scope>
    <source>
        <strain evidence="13 14">DSM 27960</strain>
    </source>
</reference>
<dbReference type="PANTHER" id="PTHR11264:SF0">
    <property type="entry name" value="URACIL-DNA GLYCOSYLASE"/>
    <property type="match status" value="1"/>
</dbReference>
<keyword evidence="7 10" id="KW-0227">DNA damage</keyword>
<evidence type="ECO:0000256" key="9">
    <source>
        <dbReference type="ARBA" id="ARBA00023204"/>
    </source>
</evidence>
<dbReference type="EC" id="3.2.2.27" evidence="5 10"/>
<dbReference type="HAMAP" id="MF_00148">
    <property type="entry name" value="UDG"/>
    <property type="match status" value="1"/>
</dbReference>